<organism evidence="2 3">
    <name type="scientific">Giardia duodenalis assemblage B</name>
    <dbReference type="NCBI Taxonomy" id="1394984"/>
    <lineage>
        <taxon>Eukaryota</taxon>
        <taxon>Metamonada</taxon>
        <taxon>Diplomonadida</taxon>
        <taxon>Hexamitidae</taxon>
        <taxon>Giardiinae</taxon>
        <taxon>Giardia</taxon>
    </lineage>
</organism>
<reference evidence="2 3" key="1">
    <citation type="journal article" date="2015" name="Mol. Biochem. Parasitol.">
        <title>Identification of polymorphic genes for use in assemblage B genotyping assays through comparative genomics of multiple assemblage B Giardia duodenalis isolates.</title>
        <authorList>
            <person name="Wielinga C."/>
            <person name="Thompson R.C."/>
            <person name="Monis P."/>
            <person name="Ryan U."/>
        </authorList>
    </citation>
    <scope>NUCLEOTIDE SEQUENCE [LARGE SCALE GENOMIC DNA]</scope>
    <source>
        <strain evidence="2 3">BAH15c1</strain>
    </source>
</reference>
<gene>
    <name evidence="2" type="ORF">QR46_4556</name>
</gene>
<dbReference type="Pfam" id="PF00071">
    <property type="entry name" value="Ras"/>
    <property type="match status" value="1"/>
</dbReference>
<dbReference type="PROSITE" id="PS51419">
    <property type="entry name" value="RAB"/>
    <property type="match status" value="1"/>
</dbReference>
<keyword evidence="1" id="KW-0547">Nucleotide-binding</keyword>
<dbReference type="OrthoDB" id="9989112at2759"/>
<dbReference type="Gene3D" id="3.40.50.300">
    <property type="entry name" value="P-loop containing nucleotide triphosphate hydrolases"/>
    <property type="match status" value="1"/>
</dbReference>
<dbReference type="InterPro" id="IPR027417">
    <property type="entry name" value="P-loop_NTPase"/>
</dbReference>
<evidence type="ECO:0000313" key="3">
    <source>
        <dbReference type="Proteomes" id="UP000070089"/>
    </source>
</evidence>
<dbReference type="GO" id="GO:0005525">
    <property type="term" value="F:GTP binding"/>
    <property type="evidence" value="ECO:0007669"/>
    <property type="project" value="InterPro"/>
</dbReference>
<dbReference type="FunFam" id="3.40.50.300:FF:002392">
    <property type="entry name" value="DnaJ-like protein subfamily C member 27"/>
    <property type="match status" value="1"/>
</dbReference>
<dbReference type="GO" id="GO:0003924">
    <property type="term" value="F:GTPase activity"/>
    <property type="evidence" value="ECO:0007669"/>
    <property type="project" value="InterPro"/>
</dbReference>
<dbReference type="PANTHER" id="PTHR47978">
    <property type="match status" value="1"/>
</dbReference>
<dbReference type="NCBIfam" id="TIGR00231">
    <property type="entry name" value="small_GTP"/>
    <property type="match status" value="1"/>
</dbReference>
<dbReference type="Proteomes" id="UP000070089">
    <property type="component" value="Unassembled WGS sequence"/>
</dbReference>
<proteinExistence type="predicted"/>
<sequence length="196" mass="21596">MFYPFQNSISDFCMPPPPITDKPLVVRLKVTTTGMSQVGKSCLIKHYCEGRFVKKYLPTIGVDYGVRALELEGCTVRINFFDLSGLDEYQDIRKEFYSDTQGLLLVFDMSNRESFTALEKYYGEFVKSSPGAGSATASVYLIGTKADLPAAVSVDEATAYASRLKATFFKVSSCTGDGVASALNTIFKQIFSKTRA</sequence>
<dbReference type="PRINTS" id="PR00449">
    <property type="entry name" value="RASTRNSFRMNG"/>
</dbReference>
<evidence type="ECO:0000256" key="1">
    <source>
        <dbReference type="ARBA" id="ARBA00022741"/>
    </source>
</evidence>
<accession>A0A132NN18</accession>
<evidence type="ECO:0000313" key="2">
    <source>
        <dbReference type="EMBL" id="KWX11485.1"/>
    </source>
</evidence>
<dbReference type="SUPFAM" id="SSF52540">
    <property type="entry name" value="P-loop containing nucleoside triphosphate hydrolases"/>
    <property type="match status" value="1"/>
</dbReference>
<dbReference type="SMART" id="SM00174">
    <property type="entry name" value="RHO"/>
    <property type="match status" value="1"/>
</dbReference>
<dbReference type="SMART" id="SM00173">
    <property type="entry name" value="RAS"/>
    <property type="match status" value="1"/>
</dbReference>
<dbReference type="VEuPathDB" id="GiardiaDB:QR46_4556"/>
<dbReference type="PROSITE" id="PS51421">
    <property type="entry name" value="RAS"/>
    <property type="match status" value="1"/>
</dbReference>
<dbReference type="InterPro" id="IPR005225">
    <property type="entry name" value="Small_GTP-bd"/>
</dbReference>
<dbReference type="SMART" id="SM00175">
    <property type="entry name" value="RAB"/>
    <property type="match status" value="1"/>
</dbReference>
<dbReference type="CDD" id="cd04119">
    <property type="entry name" value="RJL"/>
    <property type="match status" value="1"/>
</dbReference>
<protein>
    <submittedName>
        <fullName evidence="2">RabB/ Small GTPase</fullName>
    </submittedName>
</protein>
<dbReference type="AlphaFoldDB" id="A0A132NN18"/>
<dbReference type="InterPro" id="IPR001806">
    <property type="entry name" value="Small_GTPase"/>
</dbReference>
<dbReference type="EMBL" id="JXTI01000182">
    <property type="protein sequence ID" value="KWX11485.1"/>
    <property type="molecule type" value="Genomic_DNA"/>
</dbReference>
<name>A0A132NN18_GIAIN</name>
<comment type="caution">
    <text evidence="2">The sequence shown here is derived from an EMBL/GenBank/DDBJ whole genome shotgun (WGS) entry which is preliminary data.</text>
</comment>